<evidence type="ECO:0000256" key="2">
    <source>
        <dbReference type="ARBA" id="ARBA00023015"/>
    </source>
</evidence>
<dbReference type="GO" id="GO:0005634">
    <property type="term" value="C:nucleus"/>
    <property type="evidence" value="ECO:0007669"/>
    <property type="project" value="UniProtKB-SubCell"/>
</dbReference>
<keyword evidence="2" id="KW-0805">Transcription regulation</keyword>
<evidence type="ECO:0000259" key="7">
    <source>
        <dbReference type="PROSITE" id="PS50888"/>
    </source>
</evidence>
<feature type="coiled-coil region" evidence="5">
    <location>
        <begin position="115"/>
        <end position="163"/>
    </location>
</feature>
<keyword evidence="9" id="KW-1185">Reference proteome</keyword>
<comment type="subcellular location">
    <subcellularLocation>
        <location evidence="1">Nucleus</location>
    </subcellularLocation>
</comment>
<dbReference type="PANTHER" id="PTHR46133:SF23">
    <property type="entry name" value="TRANSCRIPTION FACTOR ILR3-LIKE"/>
    <property type="match status" value="1"/>
</dbReference>
<keyword evidence="5" id="KW-0175">Coiled coil</keyword>
<proteinExistence type="predicted"/>
<protein>
    <submittedName>
        <fullName evidence="8">OLC1v1021888C1</fullName>
    </submittedName>
</protein>
<evidence type="ECO:0000256" key="5">
    <source>
        <dbReference type="SAM" id="Coils"/>
    </source>
</evidence>
<evidence type="ECO:0000313" key="9">
    <source>
        <dbReference type="Proteomes" id="UP001161247"/>
    </source>
</evidence>
<dbReference type="AlphaFoldDB" id="A0AAV1BWV7"/>
<name>A0AAV1BWV7_OLDCO</name>
<dbReference type="SMART" id="SM00353">
    <property type="entry name" value="HLH"/>
    <property type="match status" value="1"/>
</dbReference>
<dbReference type="EMBL" id="OX459118">
    <property type="protein sequence ID" value="CAI9087740.1"/>
    <property type="molecule type" value="Genomic_DNA"/>
</dbReference>
<dbReference type="GO" id="GO:0003700">
    <property type="term" value="F:DNA-binding transcription factor activity"/>
    <property type="evidence" value="ECO:0007669"/>
    <property type="project" value="InterPro"/>
</dbReference>
<feature type="region of interest" description="Disordered" evidence="6">
    <location>
        <begin position="65"/>
        <end position="85"/>
    </location>
</feature>
<evidence type="ECO:0000256" key="3">
    <source>
        <dbReference type="ARBA" id="ARBA00023163"/>
    </source>
</evidence>
<dbReference type="SUPFAM" id="SSF47459">
    <property type="entry name" value="HLH, helix-loop-helix DNA-binding domain"/>
    <property type="match status" value="1"/>
</dbReference>
<evidence type="ECO:0000313" key="8">
    <source>
        <dbReference type="EMBL" id="CAI9087740.1"/>
    </source>
</evidence>
<keyword evidence="3" id="KW-0804">Transcription</keyword>
<evidence type="ECO:0000256" key="4">
    <source>
        <dbReference type="ARBA" id="ARBA00023242"/>
    </source>
</evidence>
<feature type="compositionally biased region" description="Basic residues" evidence="6">
    <location>
        <begin position="70"/>
        <end position="84"/>
    </location>
</feature>
<dbReference type="InterPro" id="IPR011598">
    <property type="entry name" value="bHLH_dom"/>
</dbReference>
<dbReference type="InterPro" id="IPR044818">
    <property type="entry name" value="ILR3-like"/>
</dbReference>
<evidence type="ECO:0000256" key="1">
    <source>
        <dbReference type="ARBA" id="ARBA00004123"/>
    </source>
</evidence>
<dbReference type="GO" id="GO:0006879">
    <property type="term" value="P:intracellular iron ion homeostasis"/>
    <property type="evidence" value="ECO:0007669"/>
    <property type="project" value="InterPro"/>
</dbReference>
<dbReference type="Pfam" id="PF00010">
    <property type="entry name" value="HLH"/>
    <property type="match status" value="1"/>
</dbReference>
<keyword evidence="4" id="KW-0539">Nucleus</keyword>
<dbReference type="Gene3D" id="4.10.280.10">
    <property type="entry name" value="Helix-loop-helix DNA-binding domain"/>
    <property type="match status" value="1"/>
</dbReference>
<dbReference type="CDD" id="cd11446">
    <property type="entry name" value="bHLH_AtILR3_like"/>
    <property type="match status" value="1"/>
</dbReference>
<dbReference type="PROSITE" id="PS50888">
    <property type="entry name" value="BHLH"/>
    <property type="match status" value="1"/>
</dbReference>
<sequence>MAAPSPEEISDWGFPFGFFENIPGGDLPSIDPGFHQSLIHNNINAISNSTSAGFDDGFESLETTKEAGSRKRARGNMSKAHKEKIRRDKLNDSFQELSFLLDPERPPKVDKIALLGDAIRLVIQLRDEAQKLKAEKNELREDKQKLKSEKEKLEHQLKAFSTQHGVLAHPPAGITPFATPHQVYGSKLIPIVGYPAPSMWHFAPPAEVDSSKDQTFVSPTA</sequence>
<dbReference type="InterPro" id="IPR036638">
    <property type="entry name" value="HLH_DNA-bd_sf"/>
</dbReference>
<organism evidence="8 9">
    <name type="scientific">Oldenlandia corymbosa var. corymbosa</name>
    <dbReference type="NCBI Taxonomy" id="529605"/>
    <lineage>
        <taxon>Eukaryota</taxon>
        <taxon>Viridiplantae</taxon>
        <taxon>Streptophyta</taxon>
        <taxon>Embryophyta</taxon>
        <taxon>Tracheophyta</taxon>
        <taxon>Spermatophyta</taxon>
        <taxon>Magnoliopsida</taxon>
        <taxon>eudicotyledons</taxon>
        <taxon>Gunneridae</taxon>
        <taxon>Pentapetalae</taxon>
        <taxon>asterids</taxon>
        <taxon>lamiids</taxon>
        <taxon>Gentianales</taxon>
        <taxon>Rubiaceae</taxon>
        <taxon>Rubioideae</taxon>
        <taxon>Spermacoceae</taxon>
        <taxon>Hedyotis-Oldenlandia complex</taxon>
        <taxon>Oldenlandia</taxon>
    </lineage>
</organism>
<evidence type="ECO:0000256" key="6">
    <source>
        <dbReference type="SAM" id="MobiDB-lite"/>
    </source>
</evidence>
<dbReference type="Proteomes" id="UP001161247">
    <property type="component" value="Chromosome 1"/>
</dbReference>
<feature type="domain" description="BHLH" evidence="7">
    <location>
        <begin position="74"/>
        <end position="125"/>
    </location>
</feature>
<reference evidence="8" key="1">
    <citation type="submission" date="2023-03" db="EMBL/GenBank/DDBJ databases">
        <authorList>
            <person name="Julca I."/>
        </authorList>
    </citation>
    <scope>NUCLEOTIDE SEQUENCE</scope>
</reference>
<gene>
    <name evidence="8" type="ORF">OLC1_LOCUS488</name>
</gene>
<dbReference type="GO" id="GO:0046983">
    <property type="term" value="F:protein dimerization activity"/>
    <property type="evidence" value="ECO:0007669"/>
    <property type="project" value="InterPro"/>
</dbReference>
<accession>A0AAV1BWV7</accession>
<dbReference type="PANTHER" id="PTHR46133">
    <property type="entry name" value="BHLH TRANSCRIPTION FACTOR"/>
    <property type="match status" value="1"/>
</dbReference>